<feature type="binding site" evidence="5">
    <location>
        <begin position="148"/>
        <end position="155"/>
    </location>
    <ligand>
        <name>ATP</name>
        <dbReference type="ChEBI" id="CHEBI:30616"/>
    </ligand>
</feature>
<dbReference type="Proteomes" id="UP000694410">
    <property type="component" value="Unplaced"/>
</dbReference>
<dbReference type="InterPro" id="IPR036961">
    <property type="entry name" value="Kinesin_motor_dom_sf"/>
</dbReference>
<dbReference type="InterPro" id="IPR027640">
    <property type="entry name" value="Kinesin-like_fam"/>
</dbReference>
<dbReference type="PANTHER" id="PTHR47969:SF33">
    <property type="entry name" value="KINESIN-LIKE PROTEIN"/>
    <property type="match status" value="1"/>
</dbReference>
<feature type="compositionally biased region" description="Low complexity" evidence="8">
    <location>
        <begin position="616"/>
        <end position="626"/>
    </location>
</feature>
<dbReference type="CDD" id="cd00106">
    <property type="entry name" value="KISc"/>
    <property type="match status" value="1"/>
</dbReference>
<keyword evidence="6" id="KW-0493">Microtubule</keyword>
<dbReference type="SUPFAM" id="SSF52540">
    <property type="entry name" value="P-loop containing nucleoside triphosphate hydrolases"/>
    <property type="match status" value="1"/>
</dbReference>
<dbReference type="GO" id="GO:0005874">
    <property type="term" value="C:microtubule"/>
    <property type="evidence" value="ECO:0007669"/>
    <property type="project" value="UniProtKB-KW"/>
</dbReference>
<feature type="domain" description="Kinesin motor" evidence="9">
    <location>
        <begin position="66"/>
        <end position="397"/>
    </location>
</feature>
<dbReference type="Gene3D" id="3.40.850.10">
    <property type="entry name" value="Kinesin motor domain"/>
    <property type="match status" value="1"/>
</dbReference>
<keyword evidence="7" id="KW-0175">Coiled coil</keyword>
<evidence type="ECO:0000256" key="1">
    <source>
        <dbReference type="ARBA" id="ARBA00004245"/>
    </source>
</evidence>
<dbReference type="PRINTS" id="PR00380">
    <property type="entry name" value="KINESINHEAVY"/>
</dbReference>
<comment type="subcellular location">
    <subcellularLocation>
        <location evidence="1">Cytoplasm</location>
        <location evidence="1">Cytoskeleton</location>
    </subcellularLocation>
</comment>
<evidence type="ECO:0000313" key="11">
    <source>
        <dbReference type="Proteomes" id="UP000694410"/>
    </source>
</evidence>
<feature type="compositionally biased region" description="Basic and acidic residues" evidence="8">
    <location>
        <begin position="52"/>
        <end position="63"/>
    </location>
</feature>
<keyword evidence="5 6" id="KW-0505">Motor protein</keyword>
<reference evidence="10" key="2">
    <citation type="submission" date="2025-09" db="UniProtKB">
        <authorList>
            <consortium name="Ensembl"/>
        </authorList>
    </citation>
    <scope>IDENTIFICATION</scope>
</reference>
<feature type="compositionally biased region" description="Basic residues" evidence="8">
    <location>
        <begin position="532"/>
        <end position="542"/>
    </location>
</feature>
<proteinExistence type="inferred from homology"/>
<dbReference type="GO" id="GO:0008017">
    <property type="term" value="F:microtubule binding"/>
    <property type="evidence" value="ECO:0007669"/>
    <property type="project" value="InterPro"/>
</dbReference>
<feature type="region of interest" description="Disordered" evidence="8">
    <location>
        <begin position="1"/>
        <end position="63"/>
    </location>
</feature>
<keyword evidence="2 5" id="KW-0547">Nucleotide-binding</keyword>
<dbReference type="GO" id="GO:0007052">
    <property type="term" value="P:mitotic spindle organization"/>
    <property type="evidence" value="ECO:0007669"/>
    <property type="project" value="TreeGrafter"/>
</dbReference>
<evidence type="ECO:0000256" key="2">
    <source>
        <dbReference type="ARBA" id="ARBA00022741"/>
    </source>
</evidence>
<evidence type="ECO:0000256" key="4">
    <source>
        <dbReference type="ARBA" id="ARBA00023212"/>
    </source>
</evidence>
<dbReference type="GO" id="GO:0005875">
    <property type="term" value="C:microtubule associated complex"/>
    <property type="evidence" value="ECO:0007669"/>
    <property type="project" value="TreeGrafter"/>
</dbReference>
<feature type="coiled-coil region" evidence="7">
    <location>
        <begin position="405"/>
        <end position="432"/>
    </location>
</feature>
<dbReference type="PROSITE" id="PS50067">
    <property type="entry name" value="KINESIN_MOTOR_2"/>
    <property type="match status" value="1"/>
</dbReference>
<dbReference type="InterPro" id="IPR019821">
    <property type="entry name" value="Kinesin_motor_CS"/>
</dbReference>
<dbReference type="AlphaFoldDB" id="A0A8C0ZAE4"/>
<dbReference type="PROSITE" id="PS00411">
    <property type="entry name" value="KINESIN_MOTOR_1"/>
    <property type="match status" value="1"/>
</dbReference>
<sequence>MAGTVSSVPCQASGHSGGGRTVRAQHDRGSRGQTPELGAPTTLLPSVPQRSPGEEREGPVEGRETRLRVVLRVRPLTCTETRRGDQQVVHSLGDGAVHVSAARHDATFGFSAVFDAGASQEAVFEGSGMRQLVELAIDGFSCTVFAFGQTGSGKTYTLMGPLAQSETQPASPALLGLMQRSFTCLLDQSRSRGSDLALSASYLEIYNEQIRDLLSPGPPCALPLRWSKTRGFYVENQLNVEFESLEAIVSLLLQGSQRRRTSAHALNRHSSRSHALLTIHIRSRAASACPSKQGTLCFVDLAGSERVKETGSSGELSVEANSINRSLLALGHCISLLAKPRGKRTHIPYRDSKLTRLLARSLGGSGITLMVACISPSSRCLSETLSTLHYASRARRVTTRPLASRVSREKLLQTLEQEIHALQLENLSLRQQLCLPRVPLRSREVTGNPPKAWADSGDRYGPAGQLPPEGTPAWPSLYGLLRDFVVENEQMRQPHLSPELRGDIPAGPSHRVSRSCCDSQPLLRSARTLRVPPRRSVRHRRPGTTPSSVPRLPKLPPASSHPSCQGCSQCCPVMPPCVPADATVFQVLPEPPIPQPVPPKGSAGLLSPGQEDTALPGSRQPQGHPQPHQRKRSHGRSRSLSQQHPLHQELPGPERVPSPEGRVIPSAPPWPGLPEPRGEECSGGRPGRALDGHPSLHSHSHMGLWNDAGGDGDLTLLLPTGSRRHRPSPPVGRGVGLAGRADLSCHRHSMDGASIRDLAQTGGNNHSPRGHGISDRKDCANHGTTVGQKDRKSSPACMALTVYFCLAGPVLLVAPGIPSGALLCRLGAVQPVLGDGAGIAWPHQVHTLGAQVDTVVLV</sequence>
<evidence type="ECO:0000256" key="3">
    <source>
        <dbReference type="ARBA" id="ARBA00022840"/>
    </source>
</evidence>
<evidence type="ECO:0000256" key="7">
    <source>
        <dbReference type="SAM" id="Coils"/>
    </source>
</evidence>
<keyword evidence="3 5" id="KW-0067">ATP-binding</keyword>
<evidence type="ECO:0000256" key="8">
    <source>
        <dbReference type="SAM" id="MobiDB-lite"/>
    </source>
</evidence>
<keyword evidence="4" id="KW-0963">Cytoplasm</keyword>
<dbReference type="GO" id="GO:0051231">
    <property type="term" value="P:spindle elongation"/>
    <property type="evidence" value="ECO:0007669"/>
    <property type="project" value="TreeGrafter"/>
</dbReference>
<keyword evidence="4" id="KW-0206">Cytoskeleton</keyword>
<feature type="region of interest" description="Disordered" evidence="8">
    <location>
        <begin position="445"/>
        <end position="471"/>
    </location>
</feature>
<dbReference type="SMART" id="SM00129">
    <property type="entry name" value="KISc"/>
    <property type="match status" value="1"/>
</dbReference>
<feature type="compositionally biased region" description="Basic residues" evidence="8">
    <location>
        <begin position="627"/>
        <end position="637"/>
    </location>
</feature>
<dbReference type="GO" id="GO:0005524">
    <property type="term" value="F:ATP binding"/>
    <property type="evidence" value="ECO:0007669"/>
    <property type="project" value="UniProtKB-UniRule"/>
</dbReference>
<dbReference type="Pfam" id="PF00225">
    <property type="entry name" value="Kinesin"/>
    <property type="match status" value="1"/>
</dbReference>
<dbReference type="InterPro" id="IPR001752">
    <property type="entry name" value="Kinesin_motor_dom"/>
</dbReference>
<dbReference type="PANTHER" id="PTHR47969">
    <property type="entry name" value="CHROMOSOME-ASSOCIATED KINESIN KIF4A-RELATED"/>
    <property type="match status" value="1"/>
</dbReference>
<feature type="region of interest" description="Disordered" evidence="8">
    <location>
        <begin position="758"/>
        <end position="791"/>
    </location>
</feature>
<dbReference type="GO" id="GO:0003777">
    <property type="term" value="F:microtubule motor activity"/>
    <property type="evidence" value="ECO:0007669"/>
    <property type="project" value="InterPro"/>
</dbReference>
<evidence type="ECO:0000256" key="5">
    <source>
        <dbReference type="PROSITE-ProRule" id="PRU00283"/>
    </source>
</evidence>
<reference evidence="10" key="1">
    <citation type="submission" date="2025-08" db="UniProtKB">
        <authorList>
            <consortium name="Ensembl"/>
        </authorList>
    </citation>
    <scope>IDENTIFICATION</scope>
</reference>
<feature type="compositionally biased region" description="Pro residues" evidence="8">
    <location>
        <begin position="589"/>
        <end position="599"/>
    </location>
</feature>
<dbReference type="GO" id="GO:0007018">
    <property type="term" value="P:microtubule-based movement"/>
    <property type="evidence" value="ECO:0007669"/>
    <property type="project" value="InterPro"/>
</dbReference>
<evidence type="ECO:0000313" key="10">
    <source>
        <dbReference type="Ensembl" id="ENSCCEP00000006174.1"/>
    </source>
</evidence>
<accession>A0A8C0ZAE4</accession>
<evidence type="ECO:0000256" key="6">
    <source>
        <dbReference type="RuleBase" id="RU000394"/>
    </source>
</evidence>
<feature type="region of interest" description="Disordered" evidence="8">
    <location>
        <begin position="492"/>
        <end position="559"/>
    </location>
</feature>
<dbReference type="FunFam" id="3.40.850.10:FF:000080">
    <property type="entry name" value="Kinesin-like protein"/>
    <property type="match status" value="1"/>
</dbReference>
<gene>
    <name evidence="10" type="primary">KIF12</name>
</gene>
<dbReference type="InterPro" id="IPR027417">
    <property type="entry name" value="P-loop_NTPase"/>
</dbReference>
<protein>
    <recommendedName>
        <fullName evidence="6">Kinesin-like protein</fullName>
    </recommendedName>
</protein>
<comment type="similarity">
    <text evidence="5 6">Belongs to the TRAFAC class myosin-kinesin ATPase superfamily. Kinesin family.</text>
</comment>
<dbReference type="Ensembl" id="ENSCCET00000010036.1">
    <property type="protein sequence ID" value="ENSCCEP00000006174.1"/>
    <property type="gene ID" value="ENSCCEG00000006657.1"/>
</dbReference>
<feature type="compositionally biased region" description="Polar residues" evidence="8">
    <location>
        <begin position="1"/>
        <end position="14"/>
    </location>
</feature>
<dbReference type="CDD" id="cd14686">
    <property type="entry name" value="bZIP"/>
    <property type="match status" value="1"/>
</dbReference>
<keyword evidence="11" id="KW-1185">Reference proteome</keyword>
<evidence type="ECO:0000259" key="9">
    <source>
        <dbReference type="PROSITE" id="PS50067"/>
    </source>
</evidence>
<feature type="region of interest" description="Disordered" evidence="8">
    <location>
        <begin position="589"/>
        <end position="696"/>
    </location>
</feature>
<name>A0A8C0ZAE4_CYACU</name>
<organism evidence="10 11">
    <name type="scientific">Cyanistes caeruleus</name>
    <name type="common">Eurasian blue tit</name>
    <name type="synonym">Parus caeruleus</name>
    <dbReference type="NCBI Taxonomy" id="156563"/>
    <lineage>
        <taxon>Eukaryota</taxon>
        <taxon>Metazoa</taxon>
        <taxon>Chordata</taxon>
        <taxon>Craniata</taxon>
        <taxon>Vertebrata</taxon>
        <taxon>Euteleostomi</taxon>
        <taxon>Archelosauria</taxon>
        <taxon>Archosauria</taxon>
        <taxon>Dinosauria</taxon>
        <taxon>Saurischia</taxon>
        <taxon>Theropoda</taxon>
        <taxon>Coelurosauria</taxon>
        <taxon>Aves</taxon>
        <taxon>Neognathae</taxon>
        <taxon>Neoaves</taxon>
        <taxon>Telluraves</taxon>
        <taxon>Australaves</taxon>
        <taxon>Passeriformes</taxon>
        <taxon>Paridae</taxon>
        <taxon>Cyanistes</taxon>
    </lineage>
</organism>